<evidence type="ECO:0000313" key="5">
    <source>
        <dbReference type="Proteomes" id="UP001595818"/>
    </source>
</evidence>
<sequence length="202" mass="23725">METREKIIQVAMEQFMLYGVRAVTMDDIARNGGISKKTIYEEFTSKEELVNGVFESAMRQDECVFQEMMEKEESAIDHLIRMTKYLRGRFAKMNPLVLHDIQRYYPQCWKRLEQFKREHALKGIAGILERGKKSGDFRPEINSEILAHMRLEQVTNSFSGNFPSDGYSLLDFQLQVLDHFIHGLLTDQGRATYYQKLKNQER</sequence>
<evidence type="ECO:0000259" key="3">
    <source>
        <dbReference type="PROSITE" id="PS50977"/>
    </source>
</evidence>
<dbReference type="PANTHER" id="PTHR30328">
    <property type="entry name" value="TRANSCRIPTIONAL REPRESSOR"/>
    <property type="match status" value="1"/>
</dbReference>
<evidence type="ECO:0000256" key="2">
    <source>
        <dbReference type="PROSITE-ProRule" id="PRU00335"/>
    </source>
</evidence>
<dbReference type="InterPro" id="IPR009057">
    <property type="entry name" value="Homeodomain-like_sf"/>
</dbReference>
<dbReference type="InterPro" id="IPR050109">
    <property type="entry name" value="HTH-type_TetR-like_transc_reg"/>
</dbReference>
<dbReference type="RefSeq" id="WP_377064849.1">
    <property type="nucleotide sequence ID" value="NZ_JBHSJJ010000006.1"/>
</dbReference>
<dbReference type="Proteomes" id="UP001595818">
    <property type="component" value="Unassembled WGS sequence"/>
</dbReference>
<keyword evidence="1 2" id="KW-0238">DNA-binding</keyword>
<dbReference type="EMBL" id="JBHSJJ010000006">
    <property type="protein sequence ID" value="MFC4872449.1"/>
    <property type="molecule type" value="Genomic_DNA"/>
</dbReference>
<protein>
    <submittedName>
        <fullName evidence="4">TetR/AcrR family transcriptional regulator</fullName>
    </submittedName>
</protein>
<evidence type="ECO:0000256" key="1">
    <source>
        <dbReference type="ARBA" id="ARBA00023125"/>
    </source>
</evidence>
<dbReference type="PRINTS" id="PR00455">
    <property type="entry name" value="HTHTETR"/>
</dbReference>
<dbReference type="Gene3D" id="1.10.357.10">
    <property type="entry name" value="Tetracycline Repressor, domain 2"/>
    <property type="match status" value="1"/>
</dbReference>
<proteinExistence type="predicted"/>
<dbReference type="SUPFAM" id="SSF46689">
    <property type="entry name" value="Homeodomain-like"/>
    <property type="match status" value="1"/>
</dbReference>
<feature type="DNA-binding region" description="H-T-H motif" evidence="2">
    <location>
        <begin position="24"/>
        <end position="43"/>
    </location>
</feature>
<dbReference type="Pfam" id="PF00440">
    <property type="entry name" value="TetR_N"/>
    <property type="match status" value="1"/>
</dbReference>
<dbReference type="Gene3D" id="1.10.10.60">
    <property type="entry name" value="Homeodomain-like"/>
    <property type="match status" value="1"/>
</dbReference>
<keyword evidence="5" id="KW-1185">Reference proteome</keyword>
<dbReference type="PANTHER" id="PTHR30328:SF54">
    <property type="entry name" value="HTH-TYPE TRANSCRIPTIONAL REPRESSOR SCO4008"/>
    <property type="match status" value="1"/>
</dbReference>
<reference evidence="5" key="1">
    <citation type="journal article" date="2019" name="Int. J. Syst. Evol. Microbiol.">
        <title>The Global Catalogue of Microorganisms (GCM) 10K type strain sequencing project: providing services to taxonomists for standard genome sequencing and annotation.</title>
        <authorList>
            <consortium name="The Broad Institute Genomics Platform"/>
            <consortium name="The Broad Institute Genome Sequencing Center for Infectious Disease"/>
            <person name="Wu L."/>
            <person name="Ma J."/>
        </authorList>
    </citation>
    <scope>NUCLEOTIDE SEQUENCE [LARGE SCALE GENOMIC DNA]</scope>
    <source>
        <strain evidence="5">CGMCC 4.7466</strain>
    </source>
</reference>
<dbReference type="InterPro" id="IPR036271">
    <property type="entry name" value="Tet_transcr_reg_TetR-rel_C_sf"/>
</dbReference>
<name>A0ABV9T1F6_9BACT</name>
<organism evidence="4 5">
    <name type="scientific">Negadavirga shengliensis</name>
    <dbReference type="NCBI Taxonomy" id="1389218"/>
    <lineage>
        <taxon>Bacteria</taxon>
        <taxon>Pseudomonadati</taxon>
        <taxon>Bacteroidota</taxon>
        <taxon>Cytophagia</taxon>
        <taxon>Cytophagales</taxon>
        <taxon>Cyclobacteriaceae</taxon>
        <taxon>Negadavirga</taxon>
    </lineage>
</organism>
<evidence type="ECO:0000313" key="4">
    <source>
        <dbReference type="EMBL" id="MFC4872449.1"/>
    </source>
</evidence>
<dbReference type="SUPFAM" id="SSF48498">
    <property type="entry name" value="Tetracyclin repressor-like, C-terminal domain"/>
    <property type="match status" value="1"/>
</dbReference>
<dbReference type="InterPro" id="IPR001647">
    <property type="entry name" value="HTH_TetR"/>
</dbReference>
<comment type="caution">
    <text evidence="4">The sequence shown here is derived from an EMBL/GenBank/DDBJ whole genome shotgun (WGS) entry which is preliminary data.</text>
</comment>
<accession>A0ABV9T1F6</accession>
<dbReference type="PROSITE" id="PS50977">
    <property type="entry name" value="HTH_TETR_2"/>
    <property type="match status" value="1"/>
</dbReference>
<gene>
    <name evidence="4" type="ORF">ACFPFU_12190</name>
</gene>
<feature type="domain" description="HTH tetR-type" evidence="3">
    <location>
        <begin position="1"/>
        <end position="61"/>
    </location>
</feature>